<protein>
    <submittedName>
        <fullName evidence="1">Uncharacterized protein</fullName>
    </submittedName>
</protein>
<gene>
    <name evidence="1" type="ORF">EDB95_3101</name>
</gene>
<sequence>MIKRFYLGIILMASCASPPEMKTPTRQVPPDFDTVEANADNASGGLDAPNFGLMKIKAMIDTIRVRDDTAMMDVDVAVLNARVYAGLTLDEKFAYNLLHPEWYGQTCDALPDHKDLEHRIFAMLPHPSDTVNIVFSERQNDFFDHNRDSVIVLLQQVITRQNEVTTDVKSVIYEINATELIPTLIYTYHQKQPPRDHYILTLLMMLMEKNEYPGFMQSISHKKLYGSDANKYAAYLVYNQANEDLIFQRAMNFYNGLPKK</sequence>
<name>A0A4R8DUJ1_9BACT</name>
<dbReference type="EMBL" id="SODV01000001">
    <property type="protein sequence ID" value="TDX02052.1"/>
    <property type="molecule type" value="Genomic_DNA"/>
</dbReference>
<evidence type="ECO:0000313" key="2">
    <source>
        <dbReference type="Proteomes" id="UP000294498"/>
    </source>
</evidence>
<evidence type="ECO:0000313" key="1">
    <source>
        <dbReference type="EMBL" id="TDX02052.1"/>
    </source>
</evidence>
<keyword evidence="2" id="KW-1185">Reference proteome</keyword>
<dbReference type="AlphaFoldDB" id="A0A4R8DUJ1"/>
<accession>A0A4R8DUJ1</accession>
<comment type="caution">
    <text evidence="1">The sequence shown here is derived from an EMBL/GenBank/DDBJ whole genome shotgun (WGS) entry which is preliminary data.</text>
</comment>
<reference evidence="1 2" key="1">
    <citation type="submission" date="2019-03" db="EMBL/GenBank/DDBJ databases">
        <title>Genomic Encyclopedia of Type Strains, Phase IV (KMG-IV): sequencing the most valuable type-strain genomes for metagenomic binning, comparative biology and taxonomic classification.</title>
        <authorList>
            <person name="Goeker M."/>
        </authorList>
    </citation>
    <scope>NUCLEOTIDE SEQUENCE [LARGE SCALE GENOMIC DNA]</scope>
    <source>
        <strain evidence="1 2">DSM 100059</strain>
    </source>
</reference>
<dbReference type="Proteomes" id="UP000294498">
    <property type="component" value="Unassembled WGS sequence"/>
</dbReference>
<organism evidence="1 2">
    <name type="scientific">Dinghuibacter silviterrae</name>
    <dbReference type="NCBI Taxonomy" id="1539049"/>
    <lineage>
        <taxon>Bacteria</taxon>
        <taxon>Pseudomonadati</taxon>
        <taxon>Bacteroidota</taxon>
        <taxon>Chitinophagia</taxon>
        <taxon>Chitinophagales</taxon>
        <taxon>Chitinophagaceae</taxon>
        <taxon>Dinghuibacter</taxon>
    </lineage>
</organism>
<dbReference type="PROSITE" id="PS51257">
    <property type="entry name" value="PROKAR_LIPOPROTEIN"/>
    <property type="match status" value="1"/>
</dbReference>
<dbReference type="OrthoDB" id="1453650at2"/>
<proteinExistence type="predicted"/>
<dbReference type="RefSeq" id="WP_133994680.1">
    <property type="nucleotide sequence ID" value="NZ_SODV01000001.1"/>
</dbReference>